<keyword evidence="4" id="KW-1015">Disulfide bond</keyword>
<evidence type="ECO:0000313" key="7">
    <source>
        <dbReference type="EMBL" id="PEG51856.1"/>
    </source>
</evidence>
<dbReference type="Proteomes" id="UP000191039">
    <property type="component" value="Unassembled WGS sequence"/>
</dbReference>
<dbReference type="Pfam" id="PF01083">
    <property type="entry name" value="Cutinase"/>
    <property type="match status" value="1"/>
</dbReference>
<comment type="similarity">
    <text evidence="1">Belongs to the cutinase family.</text>
</comment>
<evidence type="ECO:0000256" key="2">
    <source>
        <dbReference type="ARBA" id="ARBA00022487"/>
    </source>
</evidence>
<keyword evidence="9" id="KW-1185">Reference proteome</keyword>
<evidence type="ECO:0000256" key="5">
    <source>
        <dbReference type="SAM" id="SignalP"/>
    </source>
</evidence>
<dbReference type="SUPFAM" id="SSF53474">
    <property type="entry name" value="alpha/beta-Hydrolases"/>
    <property type="match status" value="1"/>
</dbReference>
<evidence type="ECO:0000256" key="4">
    <source>
        <dbReference type="ARBA" id="ARBA00023157"/>
    </source>
</evidence>
<evidence type="ECO:0000313" key="9">
    <source>
        <dbReference type="Proteomes" id="UP000220340"/>
    </source>
</evidence>
<accession>A0A1Q4HJS8</accession>
<keyword evidence="2" id="KW-0719">Serine esterase</keyword>
<dbReference type="PANTHER" id="PTHR33630">
    <property type="entry name" value="CUTINASE RV1984C-RELATED-RELATED"/>
    <property type="match status" value="1"/>
</dbReference>
<dbReference type="STRING" id="1801.BRW64_06010"/>
<dbReference type="RefSeq" id="WP_073855243.1">
    <property type="nucleotide sequence ID" value="NZ_BAAATC010000019.1"/>
</dbReference>
<dbReference type="OrthoDB" id="3690529at2"/>
<name>A0A1Q4HJS8_9MYCO</name>
<dbReference type="EMBL" id="MIJD01000042">
    <property type="protein sequence ID" value="OPE55208.1"/>
    <property type="molecule type" value="Genomic_DNA"/>
</dbReference>
<dbReference type="GO" id="GO:0052689">
    <property type="term" value="F:carboxylic ester hydrolase activity"/>
    <property type="evidence" value="ECO:0007669"/>
    <property type="project" value="UniProtKB-KW"/>
</dbReference>
<dbReference type="PANTHER" id="PTHR33630:SF9">
    <property type="entry name" value="CUTINASE 4"/>
    <property type="match status" value="1"/>
</dbReference>
<reference evidence="6 8" key="1">
    <citation type="submission" date="2016-09" db="EMBL/GenBank/DDBJ databases">
        <title>genome sequences of unsequenced Mycobacteria.</title>
        <authorList>
            <person name="Greninger A.L."/>
            <person name="Jerome K.R."/>
            <person name="Mcnair B."/>
            <person name="Wallis C."/>
            <person name="Fang F."/>
        </authorList>
    </citation>
    <scope>NUCLEOTIDE SEQUENCE [LARGE SCALE GENOMIC DNA]</scope>
    <source>
        <strain evidence="6 8">BM1</strain>
    </source>
</reference>
<gene>
    <name evidence="6" type="ORF">BV510_06350</name>
    <name evidence="7" type="ORF">CRI78_24345</name>
</gene>
<reference evidence="7 9" key="2">
    <citation type="submission" date="2017-10" db="EMBL/GenBank/DDBJ databases">
        <title>The new phylogeny of genus Mycobacterium.</title>
        <authorList>
            <person name="Tortoli E."/>
            <person name="Trovato A."/>
            <person name="Cirillo D.M."/>
        </authorList>
    </citation>
    <scope>NUCLEOTIDE SEQUENCE [LARGE SCALE GENOMIC DNA]</scope>
    <source>
        <strain evidence="7 9">IP141170001</strain>
    </source>
</reference>
<keyword evidence="5" id="KW-0732">Signal</keyword>
<evidence type="ECO:0000256" key="3">
    <source>
        <dbReference type="ARBA" id="ARBA00022801"/>
    </source>
</evidence>
<feature type="chain" id="PRO_5011899200" evidence="5">
    <location>
        <begin position="33"/>
        <end position="226"/>
    </location>
</feature>
<evidence type="ECO:0000256" key="1">
    <source>
        <dbReference type="ARBA" id="ARBA00007534"/>
    </source>
</evidence>
<proteinExistence type="inferred from homology"/>
<comment type="caution">
    <text evidence="7">The sequence shown here is derived from an EMBL/GenBank/DDBJ whole genome shotgun (WGS) entry which is preliminary data.</text>
</comment>
<dbReference type="Proteomes" id="UP000220340">
    <property type="component" value="Unassembled WGS sequence"/>
</dbReference>
<evidence type="ECO:0000313" key="8">
    <source>
        <dbReference type="Proteomes" id="UP000191039"/>
    </source>
</evidence>
<organism evidence="7 9">
    <name type="scientific">Mycolicibacterium diernhoferi</name>
    <dbReference type="NCBI Taxonomy" id="1801"/>
    <lineage>
        <taxon>Bacteria</taxon>
        <taxon>Bacillati</taxon>
        <taxon>Actinomycetota</taxon>
        <taxon>Actinomycetes</taxon>
        <taxon>Mycobacteriales</taxon>
        <taxon>Mycobacteriaceae</taxon>
        <taxon>Mycolicibacterium</taxon>
    </lineage>
</organism>
<dbReference type="AlphaFoldDB" id="A0A1Q4HJS8"/>
<dbReference type="SMART" id="SM01110">
    <property type="entry name" value="Cutinase"/>
    <property type="match status" value="1"/>
</dbReference>
<sequence length="226" mass="23322">MRIRFRSVPALLASAALAGAGMLAGPSPRATAEPCPDIEVVFARGTTERPGPGSVGNAFTEALRGQVGEKSVDLYPVNYPASHNWPTVVDGVNDASARIRQVATACPDTKVVLGGFSQGAAVAQLVTADPPTIPPNSFAFGTTTPLAPEVADQVDAVVLFGKPNDRFLFLIGQPNVPVGPAFAAKTLDLCAVNDPVCSDGLDPVAHNLYTRNGMVTDAAAFVAARV</sequence>
<feature type="signal peptide" evidence="5">
    <location>
        <begin position="1"/>
        <end position="32"/>
    </location>
</feature>
<keyword evidence="3" id="KW-0378">Hydrolase</keyword>
<evidence type="ECO:0000313" key="6">
    <source>
        <dbReference type="EMBL" id="OPE55208.1"/>
    </source>
</evidence>
<dbReference type="InterPro" id="IPR029058">
    <property type="entry name" value="AB_hydrolase_fold"/>
</dbReference>
<dbReference type="Gene3D" id="3.40.50.1820">
    <property type="entry name" value="alpha/beta hydrolase"/>
    <property type="match status" value="1"/>
</dbReference>
<dbReference type="InterPro" id="IPR000675">
    <property type="entry name" value="Cutinase/axe"/>
</dbReference>
<dbReference type="EMBL" id="PDCR01000041">
    <property type="protein sequence ID" value="PEG51856.1"/>
    <property type="molecule type" value="Genomic_DNA"/>
</dbReference>
<protein>
    <submittedName>
        <fullName evidence="7">Cutinase family protein</fullName>
    </submittedName>
</protein>